<organism evidence="2 3">
    <name type="scientific">Rhodopseudomonas julia</name>
    <dbReference type="NCBI Taxonomy" id="200617"/>
    <lineage>
        <taxon>Bacteria</taxon>
        <taxon>Pseudomonadati</taxon>
        <taxon>Pseudomonadota</taxon>
        <taxon>Alphaproteobacteria</taxon>
        <taxon>Hyphomicrobiales</taxon>
        <taxon>Nitrobacteraceae</taxon>
        <taxon>Rhodopseudomonas</taxon>
    </lineage>
</organism>
<dbReference type="Pfam" id="PF14248">
    <property type="entry name" value="DUF4345"/>
    <property type="match status" value="1"/>
</dbReference>
<reference evidence="2 3" key="1">
    <citation type="submission" date="2023-07" db="EMBL/GenBank/DDBJ databases">
        <title>Genomic Encyclopedia of Type Strains, Phase IV (KMG-IV): sequencing the most valuable type-strain genomes for metagenomic binning, comparative biology and taxonomic classification.</title>
        <authorList>
            <person name="Goeker M."/>
        </authorList>
    </citation>
    <scope>NUCLEOTIDE SEQUENCE [LARGE SCALE GENOMIC DNA]</scope>
    <source>
        <strain evidence="2 3">DSM 11549</strain>
    </source>
</reference>
<dbReference type="Proteomes" id="UP001230253">
    <property type="component" value="Unassembled WGS sequence"/>
</dbReference>
<keyword evidence="1" id="KW-0812">Transmembrane</keyword>
<protein>
    <recommendedName>
        <fullName evidence="4">DUF4345 domain-containing protein</fullName>
    </recommendedName>
</protein>
<evidence type="ECO:0008006" key="4">
    <source>
        <dbReference type="Google" id="ProtNLM"/>
    </source>
</evidence>
<dbReference type="EMBL" id="JAUSUK010000001">
    <property type="protein sequence ID" value="MDQ0324449.1"/>
    <property type="molecule type" value="Genomic_DNA"/>
</dbReference>
<sequence>MPASRERLLLQIVVAILSLIPLSAGAAGVVLGPGFLQASAPWSVDLDSHLRFLSGVFFGVGLAFLSCVQAIERKGERFRLLSLLIVLGGLARLLSLVLAGSPSPGHVGGLVMELAVVPCLVVWQRRVARLRSQTGSAAQRSPT</sequence>
<keyword evidence="1" id="KW-1133">Transmembrane helix</keyword>
<gene>
    <name evidence="2" type="ORF">J2R99_000298</name>
</gene>
<name>A0ABU0C1Q3_9BRAD</name>
<feature type="transmembrane region" description="Helical" evidence="1">
    <location>
        <begin position="50"/>
        <end position="68"/>
    </location>
</feature>
<evidence type="ECO:0000313" key="3">
    <source>
        <dbReference type="Proteomes" id="UP001230253"/>
    </source>
</evidence>
<proteinExistence type="predicted"/>
<comment type="caution">
    <text evidence="2">The sequence shown here is derived from an EMBL/GenBank/DDBJ whole genome shotgun (WGS) entry which is preliminary data.</text>
</comment>
<feature type="transmembrane region" description="Helical" evidence="1">
    <location>
        <begin position="105"/>
        <end position="123"/>
    </location>
</feature>
<feature type="transmembrane region" description="Helical" evidence="1">
    <location>
        <begin position="80"/>
        <end position="99"/>
    </location>
</feature>
<keyword evidence="3" id="KW-1185">Reference proteome</keyword>
<evidence type="ECO:0000313" key="2">
    <source>
        <dbReference type="EMBL" id="MDQ0324449.1"/>
    </source>
</evidence>
<keyword evidence="1" id="KW-0472">Membrane</keyword>
<dbReference type="InterPro" id="IPR025597">
    <property type="entry name" value="DUF4345"/>
</dbReference>
<evidence type="ECO:0000256" key="1">
    <source>
        <dbReference type="SAM" id="Phobius"/>
    </source>
</evidence>
<dbReference type="RefSeq" id="WP_307152739.1">
    <property type="nucleotide sequence ID" value="NZ_JAUSUK010000001.1"/>
</dbReference>
<accession>A0ABU0C1Q3</accession>